<dbReference type="AlphaFoldDB" id="A0A4Z2HGI2"/>
<evidence type="ECO:0000313" key="6">
    <source>
        <dbReference type="EMBL" id="TNN64073.1"/>
    </source>
</evidence>
<accession>A0A4Z2HGI2</accession>
<dbReference type="PANTHER" id="PTHR12025:SF9">
    <property type="entry name" value="PLACENTA GROWTH FACTOR"/>
    <property type="match status" value="1"/>
</dbReference>
<protein>
    <submittedName>
        <fullName evidence="6">Vascular endothelial growth factor A</fullName>
    </submittedName>
</protein>
<dbReference type="GO" id="GO:0050930">
    <property type="term" value="P:induction of positive chemotaxis"/>
    <property type="evidence" value="ECO:0007669"/>
    <property type="project" value="TreeGrafter"/>
</dbReference>
<dbReference type="CDD" id="cd00135">
    <property type="entry name" value="PDGF"/>
    <property type="match status" value="1"/>
</dbReference>
<dbReference type="PROSITE" id="PS50278">
    <property type="entry name" value="PDGF_2"/>
    <property type="match status" value="1"/>
</dbReference>
<keyword evidence="2" id="KW-1015">Disulfide bond</keyword>
<dbReference type="GO" id="GO:0008083">
    <property type="term" value="F:growth factor activity"/>
    <property type="evidence" value="ECO:0007669"/>
    <property type="project" value="UniProtKB-KW"/>
</dbReference>
<evidence type="ECO:0000256" key="1">
    <source>
        <dbReference type="ARBA" id="ARBA00023030"/>
    </source>
</evidence>
<keyword evidence="7" id="KW-1185">Reference proteome</keyword>
<dbReference type="GO" id="GO:0038084">
    <property type="term" value="P:vascular endothelial growth factor signaling pathway"/>
    <property type="evidence" value="ECO:0007669"/>
    <property type="project" value="TreeGrafter"/>
</dbReference>
<dbReference type="InterPro" id="IPR000072">
    <property type="entry name" value="PDGF/VEGF_dom"/>
</dbReference>
<reference evidence="6 7" key="1">
    <citation type="submission" date="2019-03" db="EMBL/GenBank/DDBJ databases">
        <title>First draft genome of Liparis tanakae, snailfish: a comprehensive survey of snailfish specific genes.</title>
        <authorList>
            <person name="Kim W."/>
            <person name="Song I."/>
            <person name="Jeong J.-H."/>
            <person name="Kim D."/>
            <person name="Kim S."/>
            <person name="Ryu S."/>
            <person name="Song J.Y."/>
            <person name="Lee S.K."/>
        </authorList>
    </citation>
    <scope>NUCLEOTIDE SEQUENCE [LARGE SCALE GENOMIC DNA]</scope>
    <source>
        <tissue evidence="6">Muscle</tissue>
    </source>
</reference>
<proteinExistence type="inferred from homology"/>
<dbReference type="GO" id="GO:0001938">
    <property type="term" value="P:positive regulation of endothelial cell proliferation"/>
    <property type="evidence" value="ECO:0007669"/>
    <property type="project" value="TreeGrafter"/>
</dbReference>
<evidence type="ECO:0000256" key="2">
    <source>
        <dbReference type="ARBA" id="ARBA00023157"/>
    </source>
</evidence>
<feature type="region of interest" description="Disordered" evidence="4">
    <location>
        <begin position="1"/>
        <end position="82"/>
    </location>
</feature>
<comment type="caution">
    <text evidence="6">The sequence shown here is derived from an EMBL/GenBank/DDBJ whole genome shotgun (WGS) entry which is preliminary data.</text>
</comment>
<dbReference type="InterPro" id="IPR029034">
    <property type="entry name" value="Cystine-knot_cytokine"/>
</dbReference>
<dbReference type="OrthoDB" id="6370328at2759"/>
<comment type="similarity">
    <text evidence="3">Belongs to the PDGF/VEGF growth factor family.</text>
</comment>
<dbReference type="GO" id="GO:0005615">
    <property type="term" value="C:extracellular space"/>
    <property type="evidence" value="ECO:0007669"/>
    <property type="project" value="TreeGrafter"/>
</dbReference>
<evidence type="ECO:0000256" key="4">
    <source>
        <dbReference type="SAM" id="MobiDB-lite"/>
    </source>
</evidence>
<dbReference type="EMBL" id="SRLO01000259">
    <property type="protein sequence ID" value="TNN64073.1"/>
    <property type="molecule type" value="Genomic_DNA"/>
</dbReference>
<dbReference type="GO" id="GO:0045766">
    <property type="term" value="P:positive regulation of angiogenesis"/>
    <property type="evidence" value="ECO:0007669"/>
    <property type="project" value="TreeGrafter"/>
</dbReference>
<dbReference type="GO" id="GO:0060754">
    <property type="term" value="P:positive regulation of mast cell chemotaxis"/>
    <property type="evidence" value="ECO:0007669"/>
    <property type="project" value="TreeGrafter"/>
</dbReference>
<organism evidence="6 7">
    <name type="scientific">Liparis tanakae</name>
    <name type="common">Tanaka's snailfish</name>
    <dbReference type="NCBI Taxonomy" id="230148"/>
    <lineage>
        <taxon>Eukaryota</taxon>
        <taxon>Metazoa</taxon>
        <taxon>Chordata</taxon>
        <taxon>Craniata</taxon>
        <taxon>Vertebrata</taxon>
        <taxon>Euteleostomi</taxon>
        <taxon>Actinopterygii</taxon>
        <taxon>Neopterygii</taxon>
        <taxon>Teleostei</taxon>
        <taxon>Neoteleostei</taxon>
        <taxon>Acanthomorphata</taxon>
        <taxon>Eupercaria</taxon>
        <taxon>Perciformes</taxon>
        <taxon>Cottioidei</taxon>
        <taxon>Cottales</taxon>
        <taxon>Liparidae</taxon>
        <taxon>Liparis</taxon>
    </lineage>
</organism>
<dbReference type="GO" id="GO:0005172">
    <property type="term" value="F:vascular endothelial growth factor receptor binding"/>
    <property type="evidence" value="ECO:0007669"/>
    <property type="project" value="TreeGrafter"/>
</dbReference>
<dbReference type="Proteomes" id="UP000314294">
    <property type="component" value="Unassembled WGS sequence"/>
</dbReference>
<sequence>MAEDIHSRRSPPPAEGNPILPRWTLGLEHLRGSQRQEEAAVPLTSVCSDWEREPEGGNPRTVGSVGQAGQRATQTEPRPPRRARAVIETFSSSHERSYNASRFTMQSFIGLSHLFSVLLLQPAPAQISHPPEDGHSRGKGLAATEQAFTTSFTDYLKTSSRLVMAFHEVMARSMCRPMEQLVDVEQEYPGEVEYIYMPACVPLWRCSGCCGDENLECQASLERNVTLQVMRIHPMISMHHVELPFVEHQRCECRPRQKQMDIKSSSGSESIKNRPRRRKHKKTANGCGKCQLPQKKINLH</sequence>
<dbReference type="Gene3D" id="2.10.90.10">
    <property type="entry name" value="Cystine-knot cytokines"/>
    <property type="match status" value="1"/>
</dbReference>
<feature type="compositionally biased region" description="Basic and acidic residues" evidence="4">
    <location>
        <begin position="28"/>
        <end position="38"/>
    </location>
</feature>
<dbReference type="SMART" id="SM00141">
    <property type="entry name" value="PDGF"/>
    <property type="match status" value="1"/>
</dbReference>
<feature type="region of interest" description="Disordered" evidence="4">
    <location>
        <begin position="256"/>
        <end position="286"/>
    </location>
</feature>
<dbReference type="GO" id="GO:0042056">
    <property type="term" value="F:chemoattractant activity"/>
    <property type="evidence" value="ECO:0007669"/>
    <property type="project" value="TreeGrafter"/>
</dbReference>
<dbReference type="GO" id="GO:0002040">
    <property type="term" value="P:sprouting angiogenesis"/>
    <property type="evidence" value="ECO:0007669"/>
    <property type="project" value="TreeGrafter"/>
</dbReference>
<feature type="compositionally biased region" description="Basic residues" evidence="4">
    <location>
        <begin position="273"/>
        <end position="283"/>
    </location>
</feature>
<gene>
    <name evidence="6" type="primary">VEGFA</name>
    <name evidence="6" type="ORF">EYF80_025691</name>
</gene>
<evidence type="ECO:0000259" key="5">
    <source>
        <dbReference type="PROSITE" id="PS50278"/>
    </source>
</evidence>
<name>A0A4Z2HGI2_9TELE</name>
<feature type="domain" description="Platelet-derived growth factor (PDGF) family profile" evidence="5">
    <location>
        <begin position="162"/>
        <end position="258"/>
    </location>
</feature>
<dbReference type="GO" id="GO:0048010">
    <property type="term" value="P:vascular endothelial growth factor receptor signaling pathway"/>
    <property type="evidence" value="ECO:0007669"/>
    <property type="project" value="TreeGrafter"/>
</dbReference>
<evidence type="ECO:0000313" key="7">
    <source>
        <dbReference type="Proteomes" id="UP000314294"/>
    </source>
</evidence>
<dbReference type="GO" id="GO:0001666">
    <property type="term" value="P:response to hypoxia"/>
    <property type="evidence" value="ECO:0007669"/>
    <property type="project" value="TreeGrafter"/>
</dbReference>
<dbReference type="InterPro" id="IPR050507">
    <property type="entry name" value="PDGF/VEGF_growth_factor"/>
</dbReference>
<dbReference type="Pfam" id="PF00341">
    <property type="entry name" value="PDGF"/>
    <property type="match status" value="1"/>
</dbReference>
<dbReference type="PANTHER" id="PTHR12025">
    <property type="entry name" value="VASCULAR ENDOTHELIAL GROWTH FACTOR"/>
    <property type="match status" value="1"/>
</dbReference>
<dbReference type="GO" id="GO:0016020">
    <property type="term" value="C:membrane"/>
    <property type="evidence" value="ECO:0007669"/>
    <property type="project" value="InterPro"/>
</dbReference>
<evidence type="ECO:0000256" key="3">
    <source>
        <dbReference type="RuleBase" id="RU003818"/>
    </source>
</evidence>
<keyword evidence="1 3" id="KW-0339">Growth factor</keyword>
<dbReference type="SUPFAM" id="SSF57501">
    <property type="entry name" value="Cystine-knot cytokines"/>
    <property type="match status" value="1"/>
</dbReference>